<reference evidence="2" key="1">
    <citation type="journal article" date="2022" name="Int. J. Mol. Sci.">
        <title>Draft Genome of Tanacetum Coccineum: Genomic Comparison of Closely Related Tanacetum-Family Plants.</title>
        <authorList>
            <person name="Yamashiro T."/>
            <person name="Shiraishi A."/>
            <person name="Nakayama K."/>
            <person name="Satake H."/>
        </authorList>
    </citation>
    <scope>NUCLEOTIDE SEQUENCE</scope>
</reference>
<proteinExistence type="predicted"/>
<evidence type="ECO:0000313" key="3">
    <source>
        <dbReference type="Proteomes" id="UP001151760"/>
    </source>
</evidence>
<gene>
    <name evidence="2" type="ORF">Tco_0992482</name>
</gene>
<reference evidence="2" key="2">
    <citation type="submission" date="2022-01" db="EMBL/GenBank/DDBJ databases">
        <authorList>
            <person name="Yamashiro T."/>
            <person name="Shiraishi A."/>
            <person name="Satake H."/>
            <person name="Nakayama K."/>
        </authorList>
    </citation>
    <scope>NUCLEOTIDE SEQUENCE</scope>
</reference>
<feature type="region of interest" description="Disordered" evidence="1">
    <location>
        <begin position="1"/>
        <end position="20"/>
    </location>
</feature>
<evidence type="ECO:0000313" key="2">
    <source>
        <dbReference type="EMBL" id="GJT57428.1"/>
    </source>
</evidence>
<accession>A0ABQ5F2X1</accession>
<keyword evidence="3" id="KW-1185">Reference proteome</keyword>
<evidence type="ECO:0000256" key="1">
    <source>
        <dbReference type="SAM" id="MobiDB-lite"/>
    </source>
</evidence>
<name>A0ABQ5F2X1_9ASTR</name>
<protein>
    <submittedName>
        <fullName evidence="2">Uncharacterized protein</fullName>
    </submittedName>
</protein>
<sequence>MGGPSTPGEPMSESSSTGMDTDVYGLEVGLIRRIQWVGYGVLEFLGVGTTHGYAVSSLMDTAYWSSE</sequence>
<dbReference type="EMBL" id="BQNB010016929">
    <property type="protein sequence ID" value="GJT57428.1"/>
    <property type="molecule type" value="Genomic_DNA"/>
</dbReference>
<comment type="caution">
    <text evidence="2">The sequence shown here is derived from an EMBL/GenBank/DDBJ whole genome shotgun (WGS) entry which is preliminary data.</text>
</comment>
<organism evidence="2 3">
    <name type="scientific">Tanacetum coccineum</name>
    <dbReference type="NCBI Taxonomy" id="301880"/>
    <lineage>
        <taxon>Eukaryota</taxon>
        <taxon>Viridiplantae</taxon>
        <taxon>Streptophyta</taxon>
        <taxon>Embryophyta</taxon>
        <taxon>Tracheophyta</taxon>
        <taxon>Spermatophyta</taxon>
        <taxon>Magnoliopsida</taxon>
        <taxon>eudicotyledons</taxon>
        <taxon>Gunneridae</taxon>
        <taxon>Pentapetalae</taxon>
        <taxon>asterids</taxon>
        <taxon>campanulids</taxon>
        <taxon>Asterales</taxon>
        <taxon>Asteraceae</taxon>
        <taxon>Asteroideae</taxon>
        <taxon>Anthemideae</taxon>
        <taxon>Anthemidinae</taxon>
        <taxon>Tanacetum</taxon>
    </lineage>
</organism>
<dbReference type="Proteomes" id="UP001151760">
    <property type="component" value="Unassembled WGS sequence"/>
</dbReference>